<feature type="binding site" evidence="8">
    <location>
        <position position="180"/>
    </location>
    <ligand>
        <name>UDP-N-acetyl-alpha-D-muramoyl-L-alanyl-D-glutamate</name>
        <dbReference type="ChEBI" id="CHEBI:83900"/>
    </ligand>
</feature>
<dbReference type="EMBL" id="QJJR01000002">
    <property type="protein sequence ID" value="PXW92613.1"/>
    <property type="molecule type" value="Genomic_DNA"/>
</dbReference>
<dbReference type="InterPro" id="IPR004101">
    <property type="entry name" value="Mur_ligase_C"/>
</dbReference>
<dbReference type="InterPro" id="IPR036565">
    <property type="entry name" value="Mur-like_cat_sf"/>
</dbReference>
<dbReference type="SUPFAM" id="SSF53623">
    <property type="entry name" value="MurD-like peptide ligases, catalytic domain"/>
    <property type="match status" value="1"/>
</dbReference>
<dbReference type="OrthoDB" id="9800958at2"/>
<comment type="PTM">
    <text evidence="8">Carboxylation is probably crucial for Mg(2+) binding and, consequently, for the gamma-phosphate positioning of ATP.</text>
</comment>
<dbReference type="Pfam" id="PF01225">
    <property type="entry name" value="Mur_ligase"/>
    <property type="match status" value="1"/>
</dbReference>
<keyword evidence="6 8" id="KW-0131">Cell cycle</keyword>
<keyword evidence="8" id="KW-0547">Nucleotide-binding</keyword>
<evidence type="ECO:0000256" key="4">
    <source>
        <dbReference type="ARBA" id="ARBA00022960"/>
    </source>
</evidence>
<reference evidence="13 14" key="1">
    <citation type="submission" date="2018-05" db="EMBL/GenBank/DDBJ databases">
        <title>Genomic Encyclopedia of Type Strains, Phase IV (KMG-IV): sequencing the most valuable type-strain genomes for metagenomic binning, comparative biology and taxonomic classification.</title>
        <authorList>
            <person name="Goeker M."/>
        </authorList>
    </citation>
    <scope>NUCLEOTIDE SEQUENCE [LARGE SCALE GENOMIC DNA]</scope>
    <source>
        <strain evidence="13 14">DSM 22440</strain>
    </source>
</reference>
<dbReference type="PANTHER" id="PTHR23135">
    <property type="entry name" value="MUR LIGASE FAMILY MEMBER"/>
    <property type="match status" value="1"/>
</dbReference>
<dbReference type="NCBIfam" id="NF001126">
    <property type="entry name" value="PRK00139.1-4"/>
    <property type="match status" value="1"/>
</dbReference>
<feature type="domain" description="Mur ligase central" evidence="12">
    <location>
        <begin position="109"/>
        <end position="315"/>
    </location>
</feature>
<dbReference type="NCBIfam" id="TIGR01085">
    <property type="entry name" value="murE"/>
    <property type="match status" value="1"/>
</dbReference>
<dbReference type="GO" id="GO:0005524">
    <property type="term" value="F:ATP binding"/>
    <property type="evidence" value="ECO:0007669"/>
    <property type="project" value="UniProtKB-UniRule"/>
</dbReference>
<name>A0A2V3WDL7_9BACI</name>
<keyword evidence="8" id="KW-0067">ATP-binding</keyword>
<feature type="binding site" evidence="8">
    <location>
        <position position="188"/>
    </location>
    <ligand>
        <name>UDP-N-acetyl-alpha-D-muramoyl-L-alanyl-D-glutamate</name>
        <dbReference type="ChEBI" id="CHEBI:83900"/>
    </ligand>
</feature>
<evidence type="ECO:0000256" key="6">
    <source>
        <dbReference type="ARBA" id="ARBA00023306"/>
    </source>
</evidence>
<proteinExistence type="inferred from homology"/>
<evidence type="ECO:0000256" key="8">
    <source>
        <dbReference type="HAMAP-Rule" id="MF_00208"/>
    </source>
</evidence>
<dbReference type="GO" id="GO:0051301">
    <property type="term" value="P:cell division"/>
    <property type="evidence" value="ECO:0007669"/>
    <property type="project" value="UniProtKB-KW"/>
</dbReference>
<gene>
    <name evidence="8" type="primary">murE</name>
    <name evidence="13" type="ORF">DES38_102197</name>
</gene>
<dbReference type="SUPFAM" id="SSF63418">
    <property type="entry name" value="MurE/MurF N-terminal domain"/>
    <property type="match status" value="1"/>
</dbReference>
<feature type="binding site" evidence="8">
    <location>
        <begin position="153"/>
        <end position="154"/>
    </location>
    <ligand>
        <name>UDP-N-acetyl-alpha-D-muramoyl-L-alanyl-D-glutamate</name>
        <dbReference type="ChEBI" id="CHEBI:83900"/>
    </ligand>
</feature>
<dbReference type="InterPro" id="IPR000713">
    <property type="entry name" value="Mur_ligase_N"/>
</dbReference>
<keyword evidence="8 13" id="KW-0436">Ligase</keyword>
<dbReference type="Proteomes" id="UP000247922">
    <property type="component" value="Unassembled WGS sequence"/>
</dbReference>
<evidence type="ECO:0000256" key="3">
    <source>
        <dbReference type="ARBA" id="ARBA00022618"/>
    </source>
</evidence>
<evidence type="ECO:0000256" key="2">
    <source>
        <dbReference type="ARBA" id="ARBA00005898"/>
    </source>
</evidence>
<feature type="domain" description="Mur ligase N-terminal catalytic" evidence="10">
    <location>
        <begin position="24"/>
        <end position="79"/>
    </location>
</feature>
<comment type="function">
    <text evidence="8">Catalyzes the addition of meso-diaminopimelic acid to the nucleotide precursor UDP-N-acetylmuramoyl-L-alanyl-D-glutamate (UMAG) in the biosynthesis of bacterial cell-wall peptidoglycan.</text>
</comment>
<keyword evidence="4 8" id="KW-0133">Cell shape</keyword>
<feature type="binding site" evidence="8">
    <location>
        <begin position="410"/>
        <end position="413"/>
    </location>
    <ligand>
        <name>meso-2,6-diaminopimelate</name>
        <dbReference type="ChEBI" id="CHEBI:57791"/>
    </ligand>
</feature>
<dbReference type="GO" id="GO:0071555">
    <property type="term" value="P:cell wall organization"/>
    <property type="evidence" value="ECO:0007669"/>
    <property type="project" value="UniProtKB-KW"/>
</dbReference>
<evidence type="ECO:0000256" key="5">
    <source>
        <dbReference type="ARBA" id="ARBA00022984"/>
    </source>
</evidence>
<feature type="binding site" evidence="8">
    <location>
        <position position="32"/>
    </location>
    <ligand>
        <name>UDP-N-acetyl-alpha-D-muramoyl-L-alanyl-D-glutamate</name>
        <dbReference type="ChEBI" id="CHEBI:83900"/>
    </ligand>
</feature>
<evidence type="ECO:0000256" key="9">
    <source>
        <dbReference type="RuleBase" id="RU004135"/>
    </source>
</evidence>
<evidence type="ECO:0000256" key="7">
    <source>
        <dbReference type="ARBA" id="ARBA00023316"/>
    </source>
</evidence>
<dbReference type="SUPFAM" id="SSF53244">
    <property type="entry name" value="MurD-like peptide ligases, peptide-binding domain"/>
    <property type="match status" value="1"/>
</dbReference>
<dbReference type="Gene3D" id="3.40.1390.10">
    <property type="entry name" value="MurE/MurF, N-terminal domain"/>
    <property type="match status" value="1"/>
</dbReference>
<accession>A0A2V3WDL7</accession>
<dbReference type="Pfam" id="PF02875">
    <property type="entry name" value="Mur_ligase_C"/>
    <property type="match status" value="1"/>
</dbReference>
<keyword evidence="3 8" id="KW-0132">Cell division</keyword>
<comment type="pathway">
    <text evidence="1 8 9">Cell wall biogenesis; peptidoglycan biosynthesis.</text>
</comment>
<feature type="binding site" evidence="8">
    <location>
        <position position="386"/>
    </location>
    <ligand>
        <name>meso-2,6-diaminopimelate</name>
        <dbReference type="ChEBI" id="CHEBI:57791"/>
    </ligand>
</feature>
<dbReference type="HAMAP" id="MF_00208">
    <property type="entry name" value="MurE"/>
    <property type="match status" value="1"/>
</dbReference>
<comment type="catalytic activity">
    <reaction evidence="8">
        <text>UDP-N-acetyl-alpha-D-muramoyl-L-alanyl-D-glutamate + meso-2,6-diaminopimelate + ATP = UDP-N-acetyl-alpha-D-muramoyl-L-alanyl-gamma-D-glutamyl-meso-2,6-diaminopimelate + ADP + phosphate + H(+)</text>
        <dbReference type="Rhea" id="RHEA:23676"/>
        <dbReference type="ChEBI" id="CHEBI:15378"/>
        <dbReference type="ChEBI" id="CHEBI:30616"/>
        <dbReference type="ChEBI" id="CHEBI:43474"/>
        <dbReference type="ChEBI" id="CHEBI:57791"/>
        <dbReference type="ChEBI" id="CHEBI:83900"/>
        <dbReference type="ChEBI" id="CHEBI:83905"/>
        <dbReference type="ChEBI" id="CHEBI:456216"/>
        <dbReference type="EC" id="6.3.2.13"/>
    </reaction>
</comment>
<feature type="binding site" evidence="8">
    <location>
        <begin position="111"/>
        <end position="117"/>
    </location>
    <ligand>
        <name>ATP</name>
        <dbReference type="ChEBI" id="CHEBI:30616"/>
    </ligand>
</feature>
<protein>
    <recommendedName>
        <fullName evidence="8">UDP-N-acetylmuramoyl-L-alanyl-D-glutamate--2,6-diaminopimelate ligase</fullName>
        <ecNumber evidence="8">6.3.2.13</ecNumber>
    </recommendedName>
    <alternativeName>
        <fullName evidence="8">Meso-A2pm-adding enzyme</fullName>
    </alternativeName>
    <alternativeName>
        <fullName evidence="8">Meso-diaminopimelate-adding enzyme</fullName>
    </alternativeName>
    <alternativeName>
        <fullName evidence="8">UDP-MurNAc-L-Ala-D-Glu:meso-diaminopimelate ligase</fullName>
    </alternativeName>
    <alternativeName>
        <fullName evidence="8">UDP-MurNAc-tripeptide synthetase</fullName>
    </alternativeName>
    <alternativeName>
        <fullName evidence="8">UDP-N-acetylmuramyl-tripeptide synthetase</fullName>
    </alternativeName>
</protein>
<comment type="caution">
    <text evidence="13">The sequence shown here is derived from an EMBL/GenBank/DDBJ whole genome shotgun (WGS) entry which is preliminary data.</text>
</comment>
<dbReference type="RefSeq" id="WP_110250491.1">
    <property type="nucleotide sequence ID" value="NZ_QJJR01000002.1"/>
</dbReference>
<dbReference type="InterPro" id="IPR036615">
    <property type="entry name" value="Mur_ligase_C_dom_sf"/>
</dbReference>
<dbReference type="NCBIfam" id="NF001124">
    <property type="entry name" value="PRK00139.1-2"/>
    <property type="match status" value="1"/>
</dbReference>
<evidence type="ECO:0000259" key="12">
    <source>
        <dbReference type="Pfam" id="PF08245"/>
    </source>
</evidence>
<dbReference type="GO" id="GO:0008360">
    <property type="term" value="P:regulation of cell shape"/>
    <property type="evidence" value="ECO:0007669"/>
    <property type="project" value="UniProtKB-KW"/>
</dbReference>
<comment type="similarity">
    <text evidence="2 8">Belongs to the MurCDEF family. MurE subfamily.</text>
</comment>
<dbReference type="AlphaFoldDB" id="A0A2V3WDL7"/>
<keyword evidence="5 8" id="KW-0573">Peptidoglycan synthesis</keyword>
<dbReference type="InterPro" id="IPR005761">
    <property type="entry name" value="UDP-N-AcMur-Glu-dNH2Pim_ligase"/>
</dbReference>
<feature type="short sequence motif" description="Meso-diaminopimelate recognition motif" evidence="8">
    <location>
        <begin position="410"/>
        <end position="413"/>
    </location>
</feature>
<dbReference type="PANTHER" id="PTHR23135:SF4">
    <property type="entry name" value="UDP-N-ACETYLMURAMOYL-L-ALANYL-D-GLUTAMATE--2,6-DIAMINOPIMELATE LIGASE MURE HOMOLOG, CHLOROPLASTIC"/>
    <property type="match status" value="1"/>
</dbReference>
<dbReference type="Gene3D" id="3.40.1190.10">
    <property type="entry name" value="Mur-like, catalytic domain"/>
    <property type="match status" value="1"/>
</dbReference>
<evidence type="ECO:0000313" key="14">
    <source>
        <dbReference type="Proteomes" id="UP000247922"/>
    </source>
</evidence>
<keyword evidence="8" id="KW-0963">Cytoplasm</keyword>
<dbReference type="UniPathway" id="UPA00219"/>
<feature type="binding site" evidence="8">
    <location>
        <position position="152"/>
    </location>
    <ligand>
        <name>UDP-N-acetyl-alpha-D-muramoyl-L-alanyl-D-glutamate</name>
        <dbReference type="ChEBI" id="CHEBI:83900"/>
    </ligand>
</feature>
<keyword evidence="8" id="KW-0460">Magnesium</keyword>
<dbReference type="InterPro" id="IPR035911">
    <property type="entry name" value="MurE/MurF_N"/>
</dbReference>
<comment type="cofactor">
    <cofactor evidence="8">
        <name>Mg(2+)</name>
        <dbReference type="ChEBI" id="CHEBI:18420"/>
    </cofactor>
</comment>
<dbReference type="InterPro" id="IPR013221">
    <property type="entry name" value="Mur_ligase_cen"/>
</dbReference>
<keyword evidence="7 8" id="KW-0961">Cell wall biogenesis/degradation</keyword>
<keyword evidence="14" id="KW-1185">Reference proteome</keyword>
<evidence type="ECO:0000259" key="10">
    <source>
        <dbReference type="Pfam" id="PF01225"/>
    </source>
</evidence>
<dbReference type="Gene3D" id="3.90.190.20">
    <property type="entry name" value="Mur ligase, C-terminal domain"/>
    <property type="match status" value="1"/>
</dbReference>
<organism evidence="13 14">
    <name type="scientific">Streptohalobacillus salinus</name>
    <dbReference type="NCBI Taxonomy" id="621096"/>
    <lineage>
        <taxon>Bacteria</taxon>
        <taxon>Bacillati</taxon>
        <taxon>Bacillota</taxon>
        <taxon>Bacilli</taxon>
        <taxon>Bacillales</taxon>
        <taxon>Bacillaceae</taxon>
        <taxon>Streptohalobacillus</taxon>
    </lineage>
</organism>
<dbReference type="Pfam" id="PF08245">
    <property type="entry name" value="Mur_ligase_M"/>
    <property type="match status" value="1"/>
</dbReference>
<comment type="subcellular location">
    <subcellularLocation>
        <location evidence="8 9">Cytoplasm</location>
    </subcellularLocation>
</comment>
<feature type="domain" description="Mur ligase C-terminal" evidence="11">
    <location>
        <begin position="337"/>
        <end position="462"/>
    </location>
</feature>
<comment type="caution">
    <text evidence="8">Lacks conserved residue(s) required for the propagation of feature annotation.</text>
</comment>
<evidence type="ECO:0000256" key="1">
    <source>
        <dbReference type="ARBA" id="ARBA00004752"/>
    </source>
</evidence>
<sequence>MKSLHQLISQFPYAYEWLNEKEVTITGMTSDSRNVADGHLFICIKGYTVDGHDYIDQAVNQGAVAVIVEKEVVRQDIAVIRVNDSLRVMSYLANRLYNFPTNDLHMIGITGTNGKTSITYLLEAIFKQHQEKTALIGTIQLKIGEETFPIKNTTPEPSFLFQHFALMQEAEVDHCIMEVSSHALKEGRVRGIDYDIAVLTNLTQDHLDFHQTMADYRHAKERLFQQLGNRYDSERPKYAIINLDDAHSASFIDVTAQPVITYGLSEASDIYAKDIELYADHSKYTVVVRGEAITIETKLIGEFNVYNSLAAIAVAYVSNVPLAVIASSFATIKGVKGRFEAVDSNKAYSVIIDYAHTPDSLENVLETARSFAKGKVYCVIGCGGDRDKTKRPLMAEVSDRLSDYTLLTSDNPRSEDPLQIIEDMKKGMQSSAFTIEVDRRLAIEKAISKARAGDVIIIAGKGHETYQIINGTTYPFDDYQIAQTFMMKDLGEDK</sequence>
<dbReference type="EC" id="6.3.2.13" evidence="8"/>
<feature type="binding site" evidence="8">
    <location>
        <position position="464"/>
    </location>
    <ligand>
        <name>meso-2,6-diaminopimelate</name>
        <dbReference type="ChEBI" id="CHEBI:57791"/>
    </ligand>
</feature>
<dbReference type="GO" id="GO:0000287">
    <property type="term" value="F:magnesium ion binding"/>
    <property type="evidence" value="ECO:0007669"/>
    <property type="project" value="UniProtKB-UniRule"/>
</dbReference>
<feature type="binding site" evidence="8">
    <location>
        <position position="460"/>
    </location>
    <ligand>
        <name>meso-2,6-diaminopimelate</name>
        <dbReference type="ChEBI" id="CHEBI:57791"/>
    </ligand>
</feature>
<dbReference type="GO" id="GO:0005737">
    <property type="term" value="C:cytoplasm"/>
    <property type="evidence" value="ECO:0007669"/>
    <property type="project" value="UniProtKB-SubCell"/>
</dbReference>
<dbReference type="GO" id="GO:0009252">
    <property type="term" value="P:peptidoglycan biosynthetic process"/>
    <property type="evidence" value="ECO:0007669"/>
    <property type="project" value="UniProtKB-UniRule"/>
</dbReference>
<evidence type="ECO:0000259" key="11">
    <source>
        <dbReference type="Pfam" id="PF02875"/>
    </source>
</evidence>
<evidence type="ECO:0000313" key="13">
    <source>
        <dbReference type="EMBL" id="PXW92613.1"/>
    </source>
</evidence>
<feature type="modified residue" description="N6-carboxylysine" evidence="8">
    <location>
        <position position="220"/>
    </location>
</feature>
<dbReference type="GO" id="GO:0008765">
    <property type="term" value="F:UDP-N-acetylmuramoylalanyl-D-glutamate-2,6-diaminopimelate ligase activity"/>
    <property type="evidence" value="ECO:0007669"/>
    <property type="project" value="UniProtKB-UniRule"/>
</dbReference>